<dbReference type="PANTHER" id="PTHR43884">
    <property type="entry name" value="ACYL-COA DEHYDROGENASE"/>
    <property type="match status" value="1"/>
</dbReference>
<dbReference type="InterPro" id="IPR037069">
    <property type="entry name" value="AcylCoA_DH/ox_N_sf"/>
</dbReference>
<dbReference type="GO" id="GO:0050660">
    <property type="term" value="F:flavin adenine dinucleotide binding"/>
    <property type="evidence" value="ECO:0007669"/>
    <property type="project" value="InterPro"/>
</dbReference>
<evidence type="ECO:0000313" key="2">
    <source>
        <dbReference type="EMBL" id="VFU14467.1"/>
    </source>
</evidence>
<dbReference type="AlphaFoldDB" id="A0A485LZV2"/>
<evidence type="ECO:0000259" key="1">
    <source>
        <dbReference type="Pfam" id="PF02771"/>
    </source>
</evidence>
<feature type="domain" description="Acyl-CoA dehydrogenase/oxidase N-terminal" evidence="1">
    <location>
        <begin position="6"/>
        <end position="86"/>
    </location>
</feature>
<sequence length="87" mass="9979">MYLLDSKEQEMFVEQLRRMVVDKVWPRAAEIDEKEEFPWDLKKIFQDMGLLGLAVPEEYGGNKQGHLYTCLAVEEIAVACVSSSLIV</sequence>
<proteinExistence type="predicted"/>
<dbReference type="PANTHER" id="PTHR43884:SF12">
    <property type="entry name" value="ISOVALERYL-COA DEHYDROGENASE, MITOCHONDRIAL-RELATED"/>
    <property type="match status" value="1"/>
</dbReference>
<accession>A0A485LZV2</accession>
<dbReference type="InterPro" id="IPR013786">
    <property type="entry name" value="AcylCoA_DH/ox_N"/>
</dbReference>
<protein>
    <submittedName>
        <fullName evidence="2">Acyl-CoA dehydrogenase</fullName>
    </submittedName>
</protein>
<dbReference type="InterPro" id="IPR009100">
    <property type="entry name" value="AcylCoA_DH/oxidase_NM_dom_sf"/>
</dbReference>
<dbReference type="GO" id="GO:0003995">
    <property type="term" value="F:acyl-CoA dehydrogenase activity"/>
    <property type="evidence" value="ECO:0007669"/>
    <property type="project" value="TreeGrafter"/>
</dbReference>
<dbReference type="EMBL" id="CAADRM010000092">
    <property type="protein sequence ID" value="VFU14467.1"/>
    <property type="molecule type" value="Genomic_DNA"/>
</dbReference>
<gene>
    <name evidence="2" type="ORF">SCFA_30010</name>
</gene>
<dbReference type="SUPFAM" id="SSF56645">
    <property type="entry name" value="Acyl-CoA dehydrogenase NM domain-like"/>
    <property type="match status" value="1"/>
</dbReference>
<organism evidence="2">
    <name type="scientific">anaerobic digester metagenome</name>
    <dbReference type="NCBI Taxonomy" id="1263854"/>
    <lineage>
        <taxon>unclassified sequences</taxon>
        <taxon>metagenomes</taxon>
        <taxon>ecological metagenomes</taxon>
    </lineage>
</organism>
<dbReference type="Pfam" id="PF02771">
    <property type="entry name" value="Acyl-CoA_dh_N"/>
    <property type="match status" value="1"/>
</dbReference>
<dbReference type="Gene3D" id="1.10.540.10">
    <property type="entry name" value="Acyl-CoA dehydrogenase/oxidase, N-terminal domain"/>
    <property type="match status" value="1"/>
</dbReference>
<name>A0A485LZV2_9ZZZZ</name>
<reference evidence="2" key="1">
    <citation type="submission" date="2019-03" db="EMBL/GenBank/DDBJ databases">
        <authorList>
            <person name="Hao L."/>
        </authorList>
    </citation>
    <scope>NUCLEOTIDE SEQUENCE</scope>
</reference>